<accession>A0AAE3G973</accession>
<dbReference type="RefSeq" id="WP_253767205.1">
    <property type="nucleotide sequence ID" value="NZ_JAMTCK010000002.1"/>
</dbReference>
<dbReference type="EMBL" id="JAMTCK010000002">
    <property type="protein sequence ID" value="MCP2163982.1"/>
    <property type="molecule type" value="Genomic_DNA"/>
</dbReference>
<sequence length="64" mass="7282">MSRLLRVLALPVRLWRCVEDVIVRLELEGRVADPEADARFQRRLIALWLGAAGFVILALALTIR</sequence>
<keyword evidence="3" id="KW-1185">Reference proteome</keyword>
<keyword evidence="1" id="KW-0472">Membrane</keyword>
<dbReference type="AlphaFoldDB" id="A0AAE3G973"/>
<comment type="caution">
    <text evidence="2">The sequence shown here is derived from an EMBL/GenBank/DDBJ whole genome shotgun (WGS) entry which is preliminary data.</text>
</comment>
<evidence type="ECO:0000256" key="1">
    <source>
        <dbReference type="SAM" id="Phobius"/>
    </source>
</evidence>
<evidence type="ECO:0000313" key="2">
    <source>
        <dbReference type="EMBL" id="MCP2163982.1"/>
    </source>
</evidence>
<keyword evidence="1" id="KW-1133">Transmembrane helix</keyword>
<feature type="transmembrane region" description="Helical" evidence="1">
    <location>
        <begin position="44"/>
        <end position="63"/>
    </location>
</feature>
<gene>
    <name evidence="2" type="ORF">LX83_000822</name>
</gene>
<proteinExistence type="predicted"/>
<name>A0AAE3G973_9PSEU</name>
<keyword evidence="1" id="KW-0812">Transmembrane</keyword>
<dbReference type="Proteomes" id="UP001206128">
    <property type="component" value="Unassembled WGS sequence"/>
</dbReference>
<organism evidence="2 3">
    <name type="scientific">Goodfellowiella coeruleoviolacea</name>
    <dbReference type="NCBI Taxonomy" id="334858"/>
    <lineage>
        <taxon>Bacteria</taxon>
        <taxon>Bacillati</taxon>
        <taxon>Actinomycetota</taxon>
        <taxon>Actinomycetes</taxon>
        <taxon>Pseudonocardiales</taxon>
        <taxon>Pseudonocardiaceae</taxon>
        <taxon>Goodfellowiella</taxon>
    </lineage>
</organism>
<protein>
    <submittedName>
        <fullName evidence="2">Uncharacterized protein</fullName>
    </submittedName>
</protein>
<evidence type="ECO:0000313" key="3">
    <source>
        <dbReference type="Proteomes" id="UP001206128"/>
    </source>
</evidence>
<reference evidence="2" key="1">
    <citation type="submission" date="2022-06" db="EMBL/GenBank/DDBJ databases">
        <title>Genomic Encyclopedia of Archaeal and Bacterial Type Strains, Phase II (KMG-II): from individual species to whole genera.</title>
        <authorList>
            <person name="Goeker M."/>
        </authorList>
    </citation>
    <scope>NUCLEOTIDE SEQUENCE</scope>
    <source>
        <strain evidence="2">DSM 43935</strain>
    </source>
</reference>